<dbReference type="Proteomes" id="UP000298416">
    <property type="component" value="Unassembled WGS sequence"/>
</dbReference>
<feature type="region of interest" description="Disordered" evidence="5">
    <location>
        <begin position="1"/>
        <end position="33"/>
    </location>
</feature>
<evidence type="ECO:0000313" key="6">
    <source>
        <dbReference type="EMBL" id="KAG6412745.1"/>
    </source>
</evidence>
<gene>
    <name evidence="6" type="ORF">SASPL_125431</name>
</gene>
<dbReference type="GO" id="GO:0005524">
    <property type="term" value="F:ATP binding"/>
    <property type="evidence" value="ECO:0007669"/>
    <property type="project" value="UniProtKB-KW"/>
</dbReference>
<evidence type="ECO:0000256" key="3">
    <source>
        <dbReference type="ARBA" id="ARBA00022806"/>
    </source>
</evidence>
<evidence type="ECO:0000256" key="1">
    <source>
        <dbReference type="ARBA" id="ARBA00022741"/>
    </source>
</evidence>
<sequence>MTVGTKEGSLWKVSDNSDYSGSQKHETVDPKSGENELNELIRWSLGTVRPEVAIDLGKPTWRIIKCDSSDNSLEELAADKGEGCPSKFLTMCLNSVQEALYQDEPYNSKDDKPYFTDSWGFDFWSCYNKGIDVLDKDGVDSKARKITWIASTAADSISMKEEEEEAGAKAEAEGVSLDRPFLLYLVPSQEKASKVVDSLCSRSARLWKNVAMYIVFALGLKSSEPEFIIATPETLLELLSLKAVDISELALMVIDGLEAPVGGTYLDAVKSIRPFISGNTQTVIFCDHMNASSPLLVLKLIHDQTA</sequence>
<name>A0A8X8XII0_SALSN</name>
<dbReference type="Gene3D" id="3.40.50.300">
    <property type="entry name" value="P-loop containing nucleotide triphosphate hydrolases"/>
    <property type="match status" value="1"/>
</dbReference>
<keyword evidence="1" id="KW-0547">Nucleotide-binding</keyword>
<reference evidence="6" key="2">
    <citation type="submission" date="2020-08" db="EMBL/GenBank/DDBJ databases">
        <title>Plant Genome Project.</title>
        <authorList>
            <person name="Zhang R.-G."/>
        </authorList>
    </citation>
    <scope>NUCLEOTIDE SEQUENCE</scope>
    <source>
        <strain evidence="6">Huo1</strain>
        <tissue evidence="6">Leaf</tissue>
    </source>
</reference>
<accession>A0A8X8XII0</accession>
<protein>
    <submittedName>
        <fullName evidence="6">Uncharacterized protein</fullName>
    </submittedName>
</protein>
<keyword evidence="3" id="KW-0347">Helicase</keyword>
<evidence type="ECO:0000256" key="4">
    <source>
        <dbReference type="ARBA" id="ARBA00022840"/>
    </source>
</evidence>
<evidence type="ECO:0000256" key="2">
    <source>
        <dbReference type="ARBA" id="ARBA00022801"/>
    </source>
</evidence>
<dbReference type="EMBL" id="PNBA02000009">
    <property type="protein sequence ID" value="KAG6412745.1"/>
    <property type="molecule type" value="Genomic_DNA"/>
</dbReference>
<evidence type="ECO:0000256" key="5">
    <source>
        <dbReference type="SAM" id="MobiDB-lite"/>
    </source>
</evidence>
<dbReference type="InterPro" id="IPR027417">
    <property type="entry name" value="P-loop_NTPase"/>
</dbReference>
<keyword evidence="4" id="KW-0067">ATP-binding</keyword>
<dbReference type="AlphaFoldDB" id="A0A8X8XII0"/>
<dbReference type="GO" id="GO:0004386">
    <property type="term" value="F:helicase activity"/>
    <property type="evidence" value="ECO:0007669"/>
    <property type="project" value="UniProtKB-KW"/>
</dbReference>
<keyword evidence="7" id="KW-1185">Reference proteome</keyword>
<dbReference type="SUPFAM" id="SSF52540">
    <property type="entry name" value="P-loop containing nucleoside triphosphate hydrolases"/>
    <property type="match status" value="1"/>
</dbReference>
<dbReference type="PANTHER" id="PTHR47960">
    <property type="entry name" value="DEAD-BOX ATP-DEPENDENT RNA HELICASE 50"/>
    <property type="match status" value="1"/>
</dbReference>
<reference evidence="6" key="1">
    <citation type="submission" date="2018-01" db="EMBL/GenBank/DDBJ databases">
        <authorList>
            <person name="Mao J.F."/>
        </authorList>
    </citation>
    <scope>NUCLEOTIDE SEQUENCE</scope>
    <source>
        <strain evidence="6">Huo1</strain>
        <tissue evidence="6">Leaf</tissue>
    </source>
</reference>
<dbReference type="GO" id="GO:0016787">
    <property type="term" value="F:hydrolase activity"/>
    <property type="evidence" value="ECO:0007669"/>
    <property type="project" value="UniProtKB-KW"/>
</dbReference>
<keyword evidence="2" id="KW-0378">Hydrolase</keyword>
<proteinExistence type="predicted"/>
<comment type="caution">
    <text evidence="6">The sequence shown here is derived from an EMBL/GenBank/DDBJ whole genome shotgun (WGS) entry which is preliminary data.</text>
</comment>
<organism evidence="6">
    <name type="scientific">Salvia splendens</name>
    <name type="common">Scarlet sage</name>
    <dbReference type="NCBI Taxonomy" id="180675"/>
    <lineage>
        <taxon>Eukaryota</taxon>
        <taxon>Viridiplantae</taxon>
        <taxon>Streptophyta</taxon>
        <taxon>Embryophyta</taxon>
        <taxon>Tracheophyta</taxon>
        <taxon>Spermatophyta</taxon>
        <taxon>Magnoliopsida</taxon>
        <taxon>eudicotyledons</taxon>
        <taxon>Gunneridae</taxon>
        <taxon>Pentapetalae</taxon>
        <taxon>asterids</taxon>
        <taxon>lamiids</taxon>
        <taxon>Lamiales</taxon>
        <taxon>Lamiaceae</taxon>
        <taxon>Nepetoideae</taxon>
        <taxon>Mentheae</taxon>
        <taxon>Salviinae</taxon>
        <taxon>Salvia</taxon>
        <taxon>Salvia subgen. Calosphace</taxon>
        <taxon>core Calosphace</taxon>
    </lineage>
</organism>
<feature type="compositionally biased region" description="Basic and acidic residues" evidence="5">
    <location>
        <begin position="23"/>
        <end position="33"/>
    </location>
</feature>
<evidence type="ECO:0000313" key="7">
    <source>
        <dbReference type="Proteomes" id="UP000298416"/>
    </source>
</evidence>